<dbReference type="Proteomes" id="UP000060778">
    <property type="component" value="Chromosome"/>
</dbReference>
<proteinExistence type="predicted"/>
<dbReference type="SUPFAM" id="SSF88697">
    <property type="entry name" value="PUA domain-like"/>
    <property type="match status" value="1"/>
</dbReference>
<evidence type="ECO:0000313" key="2">
    <source>
        <dbReference type="Proteomes" id="UP000060778"/>
    </source>
</evidence>
<organism evidence="1 2">
    <name type="scientific">Ignicoccus islandicus DSM 13165</name>
    <dbReference type="NCBI Taxonomy" id="940295"/>
    <lineage>
        <taxon>Archaea</taxon>
        <taxon>Thermoproteota</taxon>
        <taxon>Thermoprotei</taxon>
        <taxon>Desulfurococcales</taxon>
        <taxon>Desulfurococcaceae</taxon>
        <taxon>Ignicoccus</taxon>
    </lineage>
</organism>
<dbReference type="InterPro" id="IPR015947">
    <property type="entry name" value="PUA-like_sf"/>
</dbReference>
<dbReference type="KEGG" id="iis:EYM_03225"/>
<dbReference type="STRING" id="940295.EYM_03225"/>
<name>A0A0U3FQ58_9CREN</name>
<accession>A0A0U3FQ58</accession>
<protein>
    <recommendedName>
        <fullName evidence="3">ASCH domain-containing protein</fullName>
    </recommendedName>
</protein>
<evidence type="ECO:0008006" key="3">
    <source>
        <dbReference type="Google" id="ProtNLM"/>
    </source>
</evidence>
<gene>
    <name evidence="1" type="ORF">EYM_03225</name>
</gene>
<dbReference type="RefSeq" id="WP_236943433.1">
    <property type="nucleotide sequence ID" value="NZ_CP006867.1"/>
</dbReference>
<keyword evidence="2" id="KW-1185">Reference proteome</keyword>
<sequence length="159" mass="18278">MNIEPLEDYDAPVVLLSIKPKYAQRILSGYKKFELRTWIGLDLVPGMLVVMYVSGEIKAIIGEFRIGKVIKGRPEYVRKRIEQEGGEEVTGIGEEDYSYISRSKKAFALEVTEPKKYKRPIYLNELRNVIPGWNPPMSHTLLGPGDPLWEMIIKKVREL</sequence>
<dbReference type="AlphaFoldDB" id="A0A0U3FQ58"/>
<dbReference type="Gene3D" id="2.30.130.30">
    <property type="entry name" value="Hypothetical protein"/>
    <property type="match status" value="1"/>
</dbReference>
<reference evidence="1 2" key="1">
    <citation type="submission" date="2013-11" db="EMBL/GenBank/DDBJ databases">
        <title>Comparative genomics of Ignicoccus.</title>
        <authorList>
            <person name="Podar M."/>
        </authorList>
    </citation>
    <scope>NUCLEOTIDE SEQUENCE [LARGE SCALE GENOMIC DNA]</scope>
    <source>
        <strain evidence="1 2">DSM 13165</strain>
    </source>
</reference>
<evidence type="ECO:0000313" key="1">
    <source>
        <dbReference type="EMBL" id="ALU11632.1"/>
    </source>
</evidence>
<dbReference type="GeneID" id="30680039"/>
<dbReference type="EMBL" id="CP006867">
    <property type="protein sequence ID" value="ALU11632.1"/>
    <property type="molecule type" value="Genomic_DNA"/>
</dbReference>